<dbReference type="VEuPathDB" id="FungiDB:LEMA_P012590.1"/>
<dbReference type="eggNOG" id="ENOG502SKF6">
    <property type="taxonomic scope" value="Eukaryota"/>
</dbReference>
<dbReference type="OrthoDB" id="9972683at2759"/>
<dbReference type="EMBL" id="FP929139">
    <property type="protein sequence ID" value="CBY02472.1"/>
    <property type="molecule type" value="Genomic_DNA"/>
</dbReference>
<dbReference type="OMA" id="DCVRAQH"/>
<dbReference type="GO" id="GO:0016747">
    <property type="term" value="F:acyltransferase activity, transferring groups other than amino-acyl groups"/>
    <property type="evidence" value="ECO:0007669"/>
    <property type="project" value="InterPro"/>
</dbReference>
<name>E5ADC0_LEPMJ</name>
<proteinExistence type="inferred from homology"/>
<evidence type="ECO:0000313" key="4">
    <source>
        <dbReference type="Proteomes" id="UP000002668"/>
    </source>
</evidence>
<dbReference type="InterPro" id="IPR029058">
    <property type="entry name" value="AB_hydrolase_fold"/>
</dbReference>
<organism evidence="3 4">
    <name type="scientific">Leptosphaeria maculans (strain JN3 / isolate v23.1.3 / race Av1-4-5-6-7-8)</name>
    <name type="common">Blackleg fungus</name>
    <name type="synonym">Phoma lingam</name>
    <dbReference type="NCBI Taxonomy" id="985895"/>
    <lineage>
        <taxon>Eukaryota</taxon>
        <taxon>Fungi</taxon>
        <taxon>Dikarya</taxon>
        <taxon>Ascomycota</taxon>
        <taxon>Pezizomycotina</taxon>
        <taxon>Dothideomycetes</taxon>
        <taxon>Pleosporomycetidae</taxon>
        <taxon>Pleosporales</taxon>
        <taxon>Pleosporineae</taxon>
        <taxon>Leptosphaeriaceae</taxon>
        <taxon>Plenodomus</taxon>
        <taxon>Plenodomus lingam/Leptosphaeria maculans species complex</taxon>
    </lineage>
</organism>
<dbReference type="PANTHER" id="PTHR32268:SF15">
    <property type="entry name" value="HOMOSERINE ACETYLTRANSFERASE FAMILY PROTEIN (AFU_ORTHOLOGUE AFUA_1G15350)"/>
    <property type="match status" value="1"/>
</dbReference>
<keyword evidence="3" id="KW-0808">Transferase</keyword>
<keyword evidence="4" id="KW-1185">Reference proteome</keyword>
<dbReference type="STRING" id="985895.E5ADC0"/>
<dbReference type="InterPro" id="IPR008220">
    <property type="entry name" value="HAT_MetX-like"/>
</dbReference>
<accession>E5ADC0</accession>
<sequence>MAPVTGASSPIEHLSIPNFTFHNGTTLPEVRVAYTVHNPQNTKVAVVHTCFRGRIASTLTHATGVLKDHKIIVIALFGNGESSSPSNMPNFPDDVEYTDCVNAQYQLLNALDVKEVDVMMGFSMGGQMTYHWLVKHPLYIKNAVVICSAAKTSPHNYQFLEGPKSALLAAATPEAGQRAFQELYKNLGAETQAEWDDVAAGGNYNDWAAGDLLALYGMWQRGDVTRCLSDAESDRSLEHALKTIEARVLLMPCVHDQYFKSYVSEREAQQLRKAHLDVFDSVWGHLAGSGASATDTVWMSERIGKFLASS</sequence>
<dbReference type="InterPro" id="IPR000073">
    <property type="entry name" value="AB_hydrolase_1"/>
</dbReference>
<reference evidence="4" key="1">
    <citation type="journal article" date="2011" name="Nat. Commun.">
        <title>Effector diversification within compartments of the Leptosphaeria maculans genome affected by Repeat-Induced Point mutations.</title>
        <authorList>
            <person name="Rouxel T."/>
            <person name="Grandaubert J."/>
            <person name="Hane J.K."/>
            <person name="Hoede C."/>
            <person name="van de Wouw A.P."/>
            <person name="Couloux A."/>
            <person name="Dominguez V."/>
            <person name="Anthouard V."/>
            <person name="Bally P."/>
            <person name="Bourras S."/>
            <person name="Cozijnsen A.J."/>
            <person name="Ciuffetti L.M."/>
            <person name="Degrave A."/>
            <person name="Dilmaghani A."/>
            <person name="Duret L."/>
            <person name="Fudal I."/>
            <person name="Goodwin S.B."/>
            <person name="Gout L."/>
            <person name="Glaser N."/>
            <person name="Linglin J."/>
            <person name="Kema G.H.J."/>
            <person name="Lapalu N."/>
            <person name="Lawrence C.B."/>
            <person name="May K."/>
            <person name="Meyer M."/>
            <person name="Ollivier B."/>
            <person name="Poulain J."/>
            <person name="Schoch C.L."/>
            <person name="Simon A."/>
            <person name="Spatafora J.W."/>
            <person name="Stachowiak A."/>
            <person name="Turgeon B.G."/>
            <person name="Tyler B.M."/>
            <person name="Vincent D."/>
            <person name="Weissenbach J."/>
            <person name="Amselem J."/>
            <person name="Quesneville H."/>
            <person name="Oliver R.P."/>
            <person name="Wincker P."/>
            <person name="Balesdent M.-H."/>
            <person name="Howlett B.J."/>
        </authorList>
    </citation>
    <scope>NUCLEOTIDE SEQUENCE [LARGE SCALE GENOMIC DNA]</scope>
    <source>
        <strain evidence="4">JN3 / isolate v23.1.3 / race Av1-4-5-6-7-8</strain>
    </source>
</reference>
<dbReference type="SUPFAM" id="SSF53474">
    <property type="entry name" value="alpha/beta-Hydrolases"/>
    <property type="match status" value="1"/>
</dbReference>
<dbReference type="AlphaFoldDB" id="E5ADC0"/>
<dbReference type="Proteomes" id="UP000002668">
    <property type="component" value="Genome"/>
</dbReference>
<dbReference type="InParanoid" id="E5ADC0"/>
<evidence type="ECO:0000259" key="2">
    <source>
        <dbReference type="Pfam" id="PF00561"/>
    </source>
</evidence>
<evidence type="ECO:0000313" key="3">
    <source>
        <dbReference type="EMBL" id="CBY02472.1"/>
    </source>
</evidence>
<protein>
    <submittedName>
        <fullName evidence="3">Similar to homoserine O-acetyltransferase</fullName>
    </submittedName>
</protein>
<dbReference type="Gene3D" id="3.40.50.1820">
    <property type="entry name" value="alpha/beta hydrolase"/>
    <property type="match status" value="1"/>
</dbReference>
<evidence type="ECO:0000256" key="1">
    <source>
        <dbReference type="ARBA" id="ARBA00006886"/>
    </source>
</evidence>
<gene>
    <name evidence="3" type="ORF">LEMA_P012590.1</name>
</gene>
<dbReference type="PANTHER" id="PTHR32268">
    <property type="entry name" value="HOMOSERINE O-ACETYLTRANSFERASE"/>
    <property type="match status" value="1"/>
</dbReference>
<dbReference type="Pfam" id="PF00561">
    <property type="entry name" value="Abhydrolase_1"/>
    <property type="match status" value="1"/>
</dbReference>
<dbReference type="HOGENOM" id="CLU_028760_2_0_1"/>
<comment type="similarity">
    <text evidence="1">Belongs to the AB hydrolase superfamily. MetX family.</text>
</comment>
<feature type="domain" description="AB hydrolase-1" evidence="2">
    <location>
        <begin position="55"/>
        <end position="156"/>
    </location>
</feature>